<keyword evidence="1" id="KW-0812">Transmembrane</keyword>
<keyword evidence="1" id="KW-0472">Membrane</keyword>
<keyword evidence="1" id="KW-1133">Transmembrane helix</keyword>
<organism evidence="2 3">
    <name type="scientific">Ktedonospora formicarum</name>
    <dbReference type="NCBI Taxonomy" id="2778364"/>
    <lineage>
        <taxon>Bacteria</taxon>
        <taxon>Bacillati</taxon>
        <taxon>Chloroflexota</taxon>
        <taxon>Ktedonobacteria</taxon>
        <taxon>Ktedonobacterales</taxon>
        <taxon>Ktedonobacteraceae</taxon>
        <taxon>Ktedonospora</taxon>
    </lineage>
</organism>
<evidence type="ECO:0000313" key="3">
    <source>
        <dbReference type="Proteomes" id="UP000612362"/>
    </source>
</evidence>
<evidence type="ECO:0000313" key="2">
    <source>
        <dbReference type="EMBL" id="GHO49581.1"/>
    </source>
</evidence>
<gene>
    <name evidence="2" type="ORF">KSX_77440</name>
</gene>
<comment type="caution">
    <text evidence="2">The sequence shown here is derived from an EMBL/GenBank/DDBJ whole genome shotgun (WGS) entry which is preliminary data.</text>
</comment>
<name>A0A8J3I6J2_9CHLR</name>
<sequence length="49" mass="5597">MDYLHINVKGDTSHMSLQQYLNIVALVVSFLIGNLAGIIERSKRRRLLV</sequence>
<dbReference type="Proteomes" id="UP000612362">
    <property type="component" value="Unassembled WGS sequence"/>
</dbReference>
<keyword evidence="3" id="KW-1185">Reference proteome</keyword>
<evidence type="ECO:0000256" key="1">
    <source>
        <dbReference type="SAM" id="Phobius"/>
    </source>
</evidence>
<dbReference type="AlphaFoldDB" id="A0A8J3I6J2"/>
<accession>A0A8J3I6J2</accession>
<proteinExistence type="predicted"/>
<protein>
    <submittedName>
        <fullName evidence="2">Uncharacterized protein</fullName>
    </submittedName>
</protein>
<reference evidence="2" key="1">
    <citation type="submission" date="2020-10" db="EMBL/GenBank/DDBJ databases">
        <title>Taxonomic study of unclassified bacteria belonging to the class Ktedonobacteria.</title>
        <authorList>
            <person name="Yabe S."/>
            <person name="Wang C.M."/>
            <person name="Zheng Y."/>
            <person name="Sakai Y."/>
            <person name="Cavaletti L."/>
            <person name="Monciardini P."/>
            <person name="Donadio S."/>
        </authorList>
    </citation>
    <scope>NUCLEOTIDE SEQUENCE</scope>
    <source>
        <strain evidence="2">SOSP1-1</strain>
    </source>
</reference>
<feature type="transmembrane region" description="Helical" evidence="1">
    <location>
        <begin position="20"/>
        <end position="39"/>
    </location>
</feature>
<dbReference type="EMBL" id="BNJF01000005">
    <property type="protein sequence ID" value="GHO49581.1"/>
    <property type="molecule type" value="Genomic_DNA"/>
</dbReference>